<dbReference type="Pfam" id="PF01695">
    <property type="entry name" value="IstB_IS21"/>
    <property type="match status" value="1"/>
</dbReference>
<dbReference type="InterPro" id="IPR002611">
    <property type="entry name" value="IstB_ATP-bd"/>
</dbReference>
<keyword evidence="2" id="KW-0547">Nucleotide-binding</keyword>
<dbReference type="InterPro" id="IPR027417">
    <property type="entry name" value="P-loop_NTPase"/>
</dbReference>
<dbReference type="RefSeq" id="WP_259494445.1">
    <property type="nucleotide sequence ID" value="NZ_JARBWL010000001.1"/>
</dbReference>
<reference evidence="2 3" key="1">
    <citation type="submission" date="2023-02" db="EMBL/GenBank/DDBJ databases">
        <title>Pseudomonas chrutzelriedensis sp. nov., a potently antifungal strain isolated from moss.</title>
        <authorList>
            <person name="Schnyder A."/>
            <person name="Kalawong R."/>
            <person name="Eberl L."/>
            <person name="Agnoli K."/>
        </authorList>
    </citation>
    <scope>NUCLEOTIDE SEQUENCE [LARGE SCALE GENOMIC DNA]</scope>
    <source>
        <strain evidence="2 3">681</strain>
    </source>
</reference>
<evidence type="ECO:0000259" key="1">
    <source>
        <dbReference type="SMART" id="SM00382"/>
    </source>
</evidence>
<dbReference type="SMART" id="SM00382">
    <property type="entry name" value="AAA"/>
    <property type="match status" value="1"/>
</dbReference>
<evidence type="ECO:0000313" key="2">
    <source>
        <dbReference type="EMBL" id="MDI2590002.1"/>
    </source>
</evidence>
<name>A0ABT6QGJ9_9PSED</name>
<dbReference type="CDD" id="cd00009">
    <property type="entry name" value="AAA"/>
    <property type="match status" value="1"/>
</dbReference>
<gene>
    <name evidence="2" type="ORF">POF45_00960</name>
</gene>
<dbReference type="PANTHER" id="PTHR30050">
    <property type="entry name" value="CHROMOSOMAL REPLICATION INITIATOR PROTEIN DNAA"/>
    <property type="match status" value="1"/>
</dbReference>
<dbReference type="Proteomes" id="UP001159100">
    <property type="component" value="Unassembled WGS sequence"/>
</dbReference>
<accession>A0ABT6QGJ9</accession>
<evidence type="ECO:0000313" key="3">
    <source>
        <dbReference type="Proteomes" id="UP001159100"/>
    </source>
</evidence>
<dbReference type="Gene3D" id="3.40.50.300">
    <property type="entry name" value="P-loop containing nucleotide triphosphate hydrolases"/>
    <property type="match status" value="1"/>
</dbReference>
<protein>
    <submittedName>
        <fullName evidence="2">ATP-binding protein</fullName>
    </submittedName>
</protein>
<dbReference type="SUPFAM" id="SSF52540">
    <property type="entry name" value="P-loop containing nucleoside triphosphate hydrolases"/>
    <property type="match status" value="1"/>
</dbReference>
<organism evidence="2 3">
    <name type="scientific">Pseudomonas fungipugnans</name>
    <dbReference type="NCBI Taxonomy" id="3024217"/>
    <lineage>
        <taxon>Bacteria</taxon>
        <taxon>Pseudomonadati</taxon>
        <taxon>Pseudomonadota</taxon>
        <taxon>Gammaproteobacteria</taxon>
        <taxon>Pseudomonadales</taxon>
        <taxon>Pseudomonadaceae</taxon>
        <taxon>Pseudomonas</taxon>
    </lineage>
</organism>
<sequence>MARIASNIVSVIGVFGQILESQKRQCPAHGEFTDFLTGLGKARSAAWSGCQLCADEKRVEADRVEQEALTRENARRAIESRIGRSCIPPRFAERSFTNFRAGNHGQKSALAICAEYAESFPAHAQRGRSLMLLGNVGTGKTHLAAAIGNHVMREFGMTALYVTAGAVIRHVKASFDRDTAHNEVQAYQLFAAPDLLILDEVGVQNATEFERTVMFELVNSRYEAMKPTIVISNRGRDELPTYMGDRVVDRLRENGGKLILFSWESQRGNGEGA</sequence>
<feature type="domain" description="AAA+ ATPase" evidence="1">
    <location>
        <begin position="126"/>
        <end position="254"/>
    </location>
</feature>
<dbReference type="InterPro" id="IPR003593">
    <property type="entry name" value="AAA+_ATPase"/>
</dbReference>
<dbReference type="GO" id="GO:0005524">
    <property type="term" value="F:ATP binding"/>
    <property type="evidence" value="ECO:0007669"/>
    <property type="project" value="UniProtKB-KW"/>
</dbReference>
<dbReference type="EMBL" id="JARBWL010000001">
    <property type="protein sequence ID" value="MDI2590002.1"/>
    <property type="molecule type" value="Genomic_DNA"/>
</dbReference>
<proteinExistence type="predicted"/>
<comment type="caution">
    <text evidence="2">The sequence shown here is derived from an EMBL/GenBank/DDBJ whole genome shotgun (WGS) entry which is preliminary data.</text>
</comment>
<dbReference type="PANTHER" id="PTHR30050:SF4">
    <property type="entry name" value="ATP-BINDING PROTEIN RV3427C IN INSERTION SEQUENCE-RELATED"/>
    <property type="match status" value="1"/>
</dbReference>
<keyword evidence="2" id="KW-0067">ATP-binding</keyword>
<keyword evidence="3" id="KW-1185">Reference proteome</keyword>